<dbReference type="GO" id="GO:1990281">
    <property type="term" value="C:efflux pump complex"/>
    <property type="evidence" value="ECO:0007669"/>
    <property type="project" value="TreeGrafter"/>
</dbReference>
<dbReference type="EMBL" id="FNVA01000006">
    <property type="protein sequence ID" value="SEG55315.1"/>
    <property type="molecule type" value="Genomic_DNA"/>
</dbReference>
<proteinExistence type="inferred from homology"/>
<dbReference type="NCBIfam" id="TIGR01730">
    <property type="entry name" value="RND_mfp"/>
    <property type="match status" value="1"/>
</dbReference>
<feature type="domain" description="Multidrug resistance protein MdtA-like barrel-sandwich hybrid" evidence="5">
    <location>
        <begin position="114"/>
        <end position="247"/>
    </location>
</feature>
<dbReference type="PANTHER" id="PTHR30469">
    <property type="entry name" value="MULTIDRUG RESISTANCE PROTEIN MDTA"/>
    <property type="match status" value="1"/>
</dbReference>
<evidence type="ECO:0000313" key="8">
    <source>
        <dbReference type="EMBL" id="SEG55315.1"/>
    </source>
</evidence>
<dbReference type="Gene3D" id="2.40.30.170">
    <property type="match status" value="1"/>
</dbReference>
<evidence type="ECO:0000256" key="2">
    <source>
        <dbReference type="SAM" id="MobiDB-lite"/>
    </source>
</evidence>
<feature type="compositionally biased region" description="Polar residues" evidence="2">
    <location>
        <begin position="7"/>
        <end position="19"/>
    </location>
</feature>
<feature type="region of interest" description="Disordered" evidence="2">
    <location>
        <begin position="1"/>
        <end position="36"/>
    </location>
</feature>
<protein>
    <submittedName>
        <fullName evidence="8">RND family efflux transporter, MFP subunit</fullName>
    </submittedName>
</protein>
<dbReference type="Pfam" id="PF25917">
    <property type="entry name" value="BSH_RND"/>
    <property type="match status" value="1"/>
</dbReference>
<keyword evidence="3" id="KW-0472">Membrane</keyword>
<keyword evidence="3" id="KW-1133">Transmembrane helix</keyword>
<dbReference type="Pfam" id="PF25954">
    <property type="entry name" value="Beta-barrel_RND_2"/>
    <property type="match status" value="1"/>
</dbReference>
<keyword evidence="9" id="KW-1185">Reference proteome</keyword>
<comment type="similarity">
    <text evidence="1">Belongs to the membrane fusion protein (MFP) (TC 8.A.1) family.</text>
</comment>
<feature type="domain" description="YknX-like C-terminal permuted SH3-like" evidence="7">
    <location>
        <begin position="346"/>
        <end position="413"/>
    </location>
</feature>
<feature type="domain" description="Multidrug resistance protein MdtA-like alpha-helical hairpin" evidence="4">
    <location>
        <begin position="150"/>
        <end position="211"/>
    </location>
</feature>
<feature type="domain" description="CusB-like beta-barrel" evidence="6">
    <location>
        <begin position="268"/>
        <end position="337"/>
    </location>
</feature>
<evidence type="ECO:0000259" key="6">
    <source>
        <dbReference type="Pfam" id="PF25954"/>
    </source>
</evidence>
<evidence type="ECO:0000259" key="5">
    <source>
        <dbReference type="Pfam" id="PF25917"/>
    </source>
</evidence>
<evidence type="ECO:0000259" key="7">
    <source>
        <dbReference type="Pfam" id="PF25989"/>
    </source>
</evidence>
<gene>
    <name evidence="8" type="ORF">SAMN05421819_3488</name>
</gene>
<accession>A0A1H6B4L9</accession>
<keyword evidence="3" id="KW-0812">Transmembrane</keyword>
<dbReference type="Gene3D" id="1.10.287.470">
    <property type="entry name" value="Helix hairpin bin"/>
    <property type="match status" value="1"/>
</dbReference>
<dbReference type="Proteomes" id="UP000236728">
    <property type="component" value="Unassembled WGS sequence"/>
</dbReference>
<dbReference type="PANTHER" id="PTHR30469:SF37">
    <property type="entry name" value="RAGD PROTEIN"/>
    <property type="match status" value="1"/>
</dbReference>
<sequence length="420" mass="44793">MAGDMNTEATHPSSGNPEGSTPHFPPHPDPGHALPAPDRSLPGGVWVGLGLVALLLAVALAYGIIRRGHDEHRLEESTNASAVLSVNVTHPTVADTGSDVSLPGNTQAFDDTPIYARTSGYLKQWYVDIGQRVKKGQLMATIETPELDEQLQVAQANLKSAQADLALAKTTSERYQNLLKQDSVSKQETDVAVSGAAAKEAAVDASMATVRRLQQLVSFEKVYAPYSGVVTERNTDIGDLIDAGSPTTSGAAKELYRIASVDKLRVFVPVPEVYAPVIKNGSKAMLTLDEYPGKEFVGIVARNSNAIDMNSRTLNVEVDIDNPDGKLLPGAYVFAHFKIPQSERMLSIPSNTLLFRSEGLRVGLVRDGKVHLQPVVIGHDNGKNVDVALGVTANDLVILNPSDSLAEGAAVQVSNRPAVK</sequence>
<dbReference type="InterPro" id="IPR006143">
    <property type="entry name" value="RND_pump_MFP"/>
</dbReference>
<evidence type="ECO:0000259" key="4">
    <source>
        <dbReference type="Pfam" id="PF25876"/>
    </source>
</evidence>
<dbReference type="InterPro" id="IPR058624">
    <property type="entry name" value="MdtA-like_HH"/>
</dbReference>
<dbReference type="InterPro" id="IPR058792">
    <property type="entry name" value="Beta-barrel_RND_2"/>
</dbReference>
<dbReference type="InterPro" id="IPR058637">
    <property type="entry name" value="YknX-like_C"/>
</dbReference>
<reference evidence="8 9" key="1">
    <citation type="submission" date="2016-10" db="EMBL/GenBank/DDBJ databases">
        <authorList>
            <person name="de Groot N.N."/>
        </authorList>
    </citation>
    <scope>NUCLEOTIDE SEQUENCE [LARGE SCALE GENOMIC DNA]</scope>
    <source>
        <strain evidence="8 9">DSM 22489</strain>
    </source>
</reference>
<dbReference type="RefSeq" id="WP_103934343.1">
    <property type="nucleotide sequence ID" value="NZ_FNVA01000006.1"/>
</dbReference>
<evidence type="ECO:0000313" key="9">
    <source>
        <dbReference type="Proteomes" id="UP000236728"/>
    </source>
</evidence>
<name>A0A1H6B4L9_9BACT</name>
<dbReference type="OrthoDB" id="9806939at2"/>
<dbReference type="InterPro" id="IPR058625">
    <property type="entry name" value="MdtA-like_BSH"/>
</dbReference>
<evidence type="ECO:0000256" key="3">
    <source>
        <dbReference type="SAM" id="Phobius"/>
    </source>
</evidence>
<dbReference type="Pfam" id="PF25876">
    <property type="entry name" value="HH_MFP_RND"/>
    <property type="match status" value="1"/>
</dbReference>
<dbReference type="Pfam" id="PF25989">
    <property type="entry name" value="YknX_C"/>
    <property type="match status" value="1"/>
</dbReference>
<dbReference type="SUPFAM" id="SSF111369">
    <property type="entry name" value="HlyD-like secretion proteins"/>
    <property type="match status" value="1"/>
</dbReference>
<dbReference type="Gene3D" id="2.40.50.100">
    <property type="match status" value="1"/>
</dbReference>
<dbReference type="Gene3D" id="2.40.420.20">
    <property type="match status" value="1"/>
</dbReference>
<feature type="transmembrane region" description="Helical" evidence="3">
    <location>
        <begin position="44"/>
        <end position="65"/>
    </location>
</feature>
<dbReference type="AlphaFoldDB" id="A0A1H6B4L9"/>
<dbReference type="GO" id="GO:0015562">
    <property type="term" value="F:efflux transmembrane transporter activity"/>
    <property type="evidence" value="ECO:0007669"/>
    <property type="project" value="TreeGrafter"/>
</dbReference>
<organism evidence="8 9">
    <name type="scientific">Bryocella elongata</name>
    <dbReference type="NCBI Taxonomy" id="863522"/>
    <lineage>
        <taxon>Bacteria</taxon>
        <taxon>Pseudomonadati</taxon>
        <taxon>Acidobacteriota</taxon>
        <taxon>Terriglobia</taxon>
        <taxon>Terriglobales</taxon>
        <taxon>Acidobacteriaceae</taxon>
        <taxon>Bryocella</taxon>
    </lineage>
</organism>
<evidence type="ECO:0000256" key="1">
    <source>
        <dbReference type="ARBA" id="ARBA00009477"/>
    </source>
</evidence>